<keyword evidence="18" id="KW-1185">Reference proteome</keyword>
<protein>
    <recommendedName>
        <fullName evidence="14">Glutathione reductase</fullName>
        <shortName evidence="14">GRase</shortName>
        <ecNumber evidence="14">1.8.1.7</ecNumber>
    </recommendedName>
</protein>
<dbReference type="Proteomes" id="UP000613582">
    <property type="component" value="Unassembled WGS sequence"/>
</dbReference>
<keyword evidence="11" id="KW-0547">Nucleotide-binding</keyword>
<evidence type="ECO:0000256" key="1">
    <source>
        <dbReference type="ARBA" id="ARBA00007532"/>
    </source>
</evidence>
<evidence type="ECO:0000256" key="14">
    <source>
        <dbReference type="RuleBase" id="RU365040"/>
    </source>
</evidence>
<dbReference type="InterPro" id="IPR016156">
    <property type="entry name" value="FAD/NAD-linked_Rdtase_dimer_sf"/>
</dbReference>
<evidence type="ECO:0000256" key="4">
    <source>
        <dbReference type="ARBA" id="ARBA00022827"/>
    </source>
</evidence>
<dbReference type="SUPFAM" id="SSF51905">
    <property type="entry name" value="FAD/NAD(P)-binding domain"/>
    <property type="match status" value="1"/>
</dbReference>
<proteinExistence type="inferred from homology"/>
<feature type="domain" description="FAD/NAD(P)-binding" evidence="16">
    <location>
        <begin position="46"/>
        <end position="361"/>
    </location>
</feature>
<dbReference type="GO" id="GO:0006749">
    <property type="term" value="P:glutathione metabolic process"/>
    <property type="evidence" value="ECO:0007669"/>
    <property type="project" value="InterPro"/>
</dbReference>
<comment type="subunit">
    <text evidence="2">Homodimer.</text>
</comment>
<dbReference type="Pfam" id="PF07992">
    <property type="entry name" value="Pyr_redox_2"/>
    <property type="match status" value="1"/>
</dbReference>
<comment type="function">
    <text evidence="14">Catalyzes the reduction of glutathione disulfide (GSSG) to reduced glutathione (GSH).</text>
</comment>
<evidence type="ECO:0000256" key="7">
    <source>
        <dbReference type="ARBA" id="ARBA00023157"/>
    </source>
</evidence>
<dbReference type="SUPFAM" id="SSF55424">
    <property type="entry name" value="FAD/NAD-linked reductases, dimerisation (C-terminal) domain"/>
    <property type="match status" value="1"/>
</dbReference>
<dbReference type="PANTHER" id="PTHR42737">
    <property type="entry name" value="GLUTATHIONE REDUCTASE"/>
    <property type="match status" value="1"/>
</dbReference>
<dbReference type="EMBL" id="BMGH01000001">
    <property type="protein sequence ID" value="GGD08039.1"/>
    <property type="molecule type" value="Genomic_DNA"/>
</dbReference>
<dbReference type="PRINTS" id="PR00368">
    <property type="entry name" value="FADPNR"/>
</dbReference>
<dbReference type="Gene3D" id="3.30.390.30">
    <property type="match status" value="1"/>
</dbReference>
<evidence type="ECO:0000259" key="16">
    <source>
        <dbReference type="Pfam" id="PF07992"/>
    </source>
</evidence>
<keyword evidence="3 13" id="KW-0285">Flavoprotein</keyword>
<comment type="catalytic activity">
    <reaction evidence="9 14">
        <text>2 glutathione + NADP(+) = glutathione disulfide + NADPH + H(+)</text>
        <dbReference type="Rhea" id="RHEA:11740"/>
        <dbReference type="ChEBI" id="CHEBI:15378"/>
        <dbReference type="ChEBI" id="CHEBI:57783"/>
        <dbReference type="ChEBI" id="CHEBI:57925"/>
        <dbReference type="ChEBI" id="CHEBI:58297"/>
        <dbReference type="ChEBI" id="CHEBI:58349"/>
        <dbReference type="EC" id="1.8.1.7"/>
    </reaction>
</comment>
<reference evidence="17" key="1">
    <citation type="journal article" date="2014" name="Int. J. Syst. Evol. Microbiol.">
        <title>Complete genome sequence of Corynebacterium casei LMG S-19264T (=DSM 44701T), isolated from a smear-ripened cheese.</title>
        <authorList>
            <consortium name="US DOE Joint Genome Institute (JGI-PGF)"/>
            <person name="Walter F."/>
            <person name="Albersmeier A."/>
            <person name="Kalinowski J."/>
            <person name="Ruckert C."/>
        </authorList>
    </citation>
    <scope>NUCLEOTIDE SEQUENCE</scope>
    <source>
        <strain evidence="17">CGMCC 1.12921</strain>
    </source>
</reference>
<sequence>MTGSGAGSALSPTDHPDSVTFLWSLPGKSLFSGAKAPTTTTMKFDYDLFVIGAGSGGVRASRLASQAGAKVGLAEESRVGGTCVIRGCVPKKMFVYASEFGRAFDDAQGYGWVQRGRPDFNWKLLVDNKDREIDRLNGIYLTNLEKAGVEVLHTRAVLKDAHTVHLVGEDRDVTAEKILIAVGGTPVRDTSVEGNELGITSAEAFHLPELPKRMVIAGGGYIAIEFAFIFAGLGVETTLVYRGPRLLKYFDDDLSKQLHVELDHKGIRLITETIFTKIEETDGEKVVHLANGDTLHTDVVFWAIGRAPKTDGLGLDAAGVETRPSGAIITDDEHRTTQGNIFALGDVTDRVNLTPVAIREGVAFAETQFKNNPTKMDYDCIPKAVFSQPPIGTVGMTEAEARDEYGEVDIYKSDFRPMKHVLANNPERMLIKLVVHPETDKVLGCHIIGDDAPEIIQAVAIAIKAGVTKAQFDATVALHPTAAEELVLMREKTAS</sequence>
<dbReference type="Pfam" id="PF02852">
    <property type="entry name" value="Pyr_redox_dim"/>
    <property type="match status" value="1"/>
</dbReference>
<dbReference type="AlphaFoldDB" id="A0A8J2V336"/>
<dbReference type="GO" id="GO:0004362">
    <property type="term" value="F:glutathione-disulfide reductase (NADPH) activity"/>
    <property type="evidence" value="ECO:0007669"/>
    <property type="project" value="UniProtKB-EC"/>
</dbReference>
<gene>
    <name evidence="17" type="ORF">GCM10011342_16140</name>
</gene>
<dbReference type="InterPro" id="IPR001100">
    <property type="entry name" value="Pyr_nuc-diS_OxRdtase"/>
</dbReference>
<evidence type="ECO:0000256" key="11">
    <source>
        <dbReference type="PIRSR" id="PIRSR000350-3"/>
    </source>
</evidence>
<reference evidence="17" key="2">
    <citation type="submission" date="2020-09" db="EMBL/GenBank/DDBJ databases">
        <authorList>
            <person name="Sun Q."/>
            <person name="Zhou Y."/>
        </authorList>
    </citation>
    <scope>NUCLEOTIDE SEQUENCE</scope>
    <source>
        <strain evidence="17">CGMCC 1.12921</strain>
    </source>
</reference>
<dbReference type="PRINTS" id="PR00411">
    <property type="entry name" value="PNDRDTASEI"/>
</dbReference>
<feature type="binding site" evidence="11">
    <location>
        <position position="346"/>
    </location>
    <ligand>
        <name>FAD</name>
        <dbReference type="ChEBI" id="CHEBI:57692"/>
    </ligand>
</feature>
<dbReference type="GO" id="GO:0005829">
    <property type="term" value="C:cytosol"/>
    <property type="evidence" value="ECO:0007669"/>
    <property type="project" value="TreeGrafter"/>
</dbReference>
<feature type="active site" description="Proton acceptor" evidence="10">
    <location>
        <position position="479"/>
    </location>
</feature>
<keyword evidence="11" id="KW-0520">NAD</keyword>
<evidence type="ECO:0000256" key="5">
    <source>
        <dbReference type="ARBA" id="ARBA00022857"/>
    </source>
</evidence>
<evidence type="ECO:0000256" key="6">
    <source>
        <dbReference type="ARBA" id="ARBA00023002"/>
    </source>
</evidence>
<organism evidence="17 18">
    <name type="scientific">Aquisalinus flavus</name>
    <dbReference type="NCBI Taxonomy" id="1526572"/>
    <lineage>
        <taxon>Bacteria</taxon>
        <taxon>Pseudomonadati</taxon>
        <taxon>Pseudomonadota</taxon>
        <taxon>Alphaproteobacteria</taxon>
        <taxon>Parvularculales</taxon>
        <taxon>Parvularculaceae</taxon>
        <taxon>Aquisalinus</taxon>
    </lineage>
</organism>
<comment type="similarity">
    <text evidence="1 13">Belongs to the class-I pyridine nucleotide-disulfide oxidoreductase family.</text>
</comment>
<evidence type="ECO:0000256" key="9">
    <source>
        <dbReference type="ARBA" id="ARBA00049142"/>
    </source>
</evidence>
<dbReference type="InterPro" id="IPR046952">
    <property type="entry name" value="GSHR/TRXR-like"/>
</dbReference>
<comment type="caution">
    <text evidence="17">The sequence shown here is derived from an EMBL/GenBank/DDBJ whole genome shotgun (WGS) entry which is preliminary data.</text>
</comment>
<dbReference type="InterPro" id="IPR006324">
    <property type="entry name" value="GSHR"/>
</dbReference>
<name>A0A8J2V336_9PROT</name>
<keyword evidence="6 13" id="KW-0560">Oxidoreductase</keyword>
<evidence type="ECO:0000256" key="8">
    <source>
        <dbReference type="ARBA" id="ARBA00023284"/>
    </source>
</evidence>
<keyword evidence="5 14" id="KW-0521">NADP</keyword>
<dbReference type="PIRSF" id="PIRSF000350">
    <property type="entry name" value="Mercury_reductase_MerA"/>
    <property type="match status" value="1"/>
</dbReference>
<comment type="cofactor">
    <cofactor evidence="11">
        <name>FAD</name>
        <dbReference type="ChEBI" id="CHEBI:57692"/>
    </cofactor>
    <text evidence="11">Binds 1 FAD per subunit.</text>
</comment>
<dbReference type="InterPro" id="IPR012999">
    <property type="entry name" value="Pyr_OxRdtase_I_AS"/>
</dbReference>
<evidence type="ECO:0000256" key="2">
    <source>
        <dbReference type="ARBA" id="ARBA00011738"/>
    </source>
</evidence>
<evidence type="ECO:0000256" key="13">
    <source>
        <dbReference type="RuleBase" id="RU003691"/>
    </source>
</evidence>
<feature type="binding site" evidence="11">
    <location>
        <begin position="218"/>
        <end position="225"/>
    </location>
    <ligand>
        <name>NAD(+)</name>
        <dbReference type="ChEBI" id="CHEBI:57540"/>
    </ligand>
</feature>
<evidence type="ECO:0000259" key="15">
    <source>
        <dbReference type="Pfam" id="PF02852"/>
    </source>
</evidence>
<feature type="binding site" evidence="11">
    <location>
        <position position="92"/>
    </location>
    <ligand>
        <name>FAD</name>
        <dbReference type="ChEBI" id="CHEBI:57692"/>
    </ligand>
</feature>
<accession>A0A8J2V336</accession>
<evidence type="ECO:0000256" key="12">
    <source>
        <dbReference type="PIRSR" id="PIRSR000350-4"/>
    </source>
</evidence>
<keyword evidence="8 13" id="KW-0676">Redox-active center</keyword>
<dbReference type="Gene3D" id="3.50.50.60">
    <property type="entry name" value="FAD/NAD(P)-binding domain"/>
    <property type="match status" value="2"/>
</dbReference>
<dbReference type="GO" id="GO:0050661">
    <property type="term" value="F:NADP binding"/>
    <property type="evidence" value="ECO:0007669"/>
    <property type="project" value="InterPro"/>
</dbReference>
<evidence type="ECO:0000256" key="10">
    <source>
        <dbReference type="PIRSR" id="PIRSR000350-2"/>
    </source>
</evidence>
<keyword evidence="7" id="KW-1015">Disulfide bond</keyword>
<evidence type="ECO:0000313" key="17">
    <source>
        <dbReference type="EMBL" id="GGD08039.1"/>
    </source>
</evidence>
<dbReference type="PANTHER" id="PTHR42737:SF2">
    <property type="entry name" value="GLUTATHIONE REDUCTASE"/>
    <property type="match status" value="1"/>
</dbReference>
<feature type="domain" description="Pyridine nucleotide-disulphide oxidoreductase dimerisation" evidence="15">
    <location>
        <begin position="381"/>
        <end position="489"/>
    </location>
</feature>
<dbReference type="InterPro" id="IPR036188">
    <property type="entry name" value="FAD/NAD-bd_sf"/>
</dbReference>
<dbReference type="NCBIfam" id="NF004776">
    <property type="entry name" value="PRK06116.1"/>
    <property type="match status" value="1"/>
</dbReference>
<feature type="disulfide bond" description="Redox-active" evidence="12">
    <location>
        <begin position="83"/>
        <end position="88"/>
    </location>
</feature>
<evidence type="ECO:0000313" key="18">
    <source>
        <dbReference type="Proteomes" id="UP000613582"/>
    </source>
</evidence>
<dbReference type="GO" id="GO:0050660">
    <property type="term" value="F:flavin adenine dinucleotide binding"/>
    <property type="evidence" value="ECO:0007669"/>
    <property type="project" value="InterPro"/>
</dbReference>
<evidence type="ECO:0000256" key="3">
    <source>
        <dbReference type="ARBA" id="ARBA00022630"/>
    </source>
</evidence>
<dbReference type="InterPro" id="IPR023753">
    <property type="entry name" value="FAD/NAD-binding_dom"/>
</dbReference>
<dbReference type="EC" id="1.8.1.7" evidence="14"/>
<dbReference type="GO" id="GO:0045454">
    <property type="term" value="P:cell redox homeostasis"/>
    <property type="evidence" value="ECO:0007669"/>
    <property type="project" value="InterPro"/>
</dbReference>
<dbReference type="GO" id="GO:0034599">
    <property type="term" value="P:cellular response to oxidative stress"/>
    <property type="evidence" value="ECO:0007669"/>
    <property type="project" value="TreeGrafter"/>
</dbReference>
<feature type="binding site" evidence="11">
    <location>
        <position position="305"/>
    </location>
    <ligand>
        <name>NAD(+)</name>
        <dbReference type="ChEBI" id="CHEBI:57540"/>
    </ligand>
</feature>
<dbReference type="NCBIfam" id="TIGR01424">
    <property type="entry name" value="gluta_reduc_2"/>
    <property type="match status" value="1"/>
</dbReference>
<dbReference type="InterPro" id="IPR004099">
    <property type="entry name" value="Pyr_nucl-diS_OxRdtase_dimer"/>
</dbReference>
<keyword evidence="4 11" id="KW-0274">FAD</keyword>
<dbReference type="PROSITE" id="PS00076">
    <property type="entry name" value="PYRIDINE_REDOX_1"/>
    <property type="match status" value="1"/>
</dbReference>